<dbReference type="Gene3D" id="3.40.50.720">
    <property type="entry name" value="NAD(P)-binding Rossmann-like Domain"/>
    <property type="match status" value="1"/>
</dbReference>
<evidence type="ECO:0000313" key="3">
    <source>
        <dbReference type="EMBL" id="NBH60140.1"/>
    </source>
</evidence>
<dbReference type="AlphaFoldDB" id="A0A845QF26"/>
<evidence type="ECO:0000259" key="2">
    <source>
        <dbReference type="Pfam" id="PF13478"/>
    </source>
</evidence>
<evidence type="ECO:0000313" key="4">
    <source>
        <dbReference type="Proteomes" id="UP000446866"/>
    </source>
</evidence>
<protein>
    <submittedName>
        <fullName evidence="3">XdhC/CoxI family protein</fullName>
    </submittedName>
</protein>
<dbReference type="RefSeq" id="WP_160200439.1">
    <property type="nucleotide sequence ID" value="NZ_QXWK01000001.1"/>
</dbReference>
<dbReference type="PANTHER" id="PTHR30388">
    <property type="entry name" value="ALDEHYDE OXIDOREDUCTASE MOLYBDENUM COFACTOR ASSEMBLY PROTEIN"/>
    <property type="match status" value="1"/>
</dbReference>
<dbReference type="EMBL" id="QXWK01000001">
    <property type="protein sequence ID" value="NBH60140.1"/>
    <property type="molecule type" value="Genomic_DNA"/>
</dbReference>
<dbReference type="PANTHER" id="PTHR30388:SF6">
    <property type="entry name" value="XANTHINE DEHYDROGENASE SUBUNIT A-RELATED"/>
    <property type="match status" value="1"/>
</dbReference>
<comment type="caution">
    <text evidence="3">The sequence shown here is derived from an EMBL/GenBank/DDBJ whole genome shotgun (WGS) entry which is preliminary data.</text>
</comment>
<proteinExistence type="predicted"/>
<dbReference type="InterPro" id="IPR003777">
    <property type="entry name" value="XdhC_CoxI"/>
</dbReference>
<reference evidence="3 4" key="1">
    <citation type="submission" date="2018-08" db="EMBL/GenBank/DDBJ databases">
        <title>Murine metabolic-syndrome-specific gut microbial biobank.</title>
        <authorList>
            <person name="Liu C."/>
        </authorList>
    </citation>
    <scope>NUCLEOTIDE SEQUENCE [LARGE SCALE GENOMIC DNA]</scope>
    <source>
        <strain evidence="3 4">28</strain>
    </source>
</reference>
<feature type="domain" description="XdhC- CoxI" evidence="1">
    <location>
        <begin position="12"/>
        <end position="74"/>
    </location>
</feature>
<dbReference type="InterPro" id="IPR027051">
    <property type="entry name" value="XdhC_Rossmann_dom"/>
</dbReference>
<sequence length="343" mass="37319">MKQICRFIKENLEEGKACTLITIISSEGSAPRGAGTSMAVSQSGQCFGTIGGGAVEHRVSKMAADVMKKGRSKTDFFMLHPNDVQDLGMICGGDIRVYLQYIAPSDENCALYETICKEAESDENRWIVFEVDERQYSTVSVLSETEVVAGAKSAIQYLNCLSTAATASWRETGSYYIQPLAVKGKVYIFGGGHIARKLVPVLSGVDFSCVVYDSLEEFSDPADFPLAKEVICGSFDCVNDRLRLNEADFAVIMTRGHAFDYTVLRQVLEKHTAYTGMIGSRSKVQTTRTRLLGDGFSEADIARIHSPIGLSIGAQTPAEISVSIAAEMIAVRAALRKGEKTEN</sequence>
<accession>A0A845QF26</accession>
<organism evidence="3 4">
    <name type="scientific">Anaerotruncus colihominis</name>
    <dbReference type="NCBI Taxonomy" id="169435"/>
    <lineage>
        <taxon>Bacteria</taxon>
        <taxon>Bacillati</taxon>
        <taxon>Bacillota</taxon>
        <taxon>Clostridia</taxon>
        <taxon>Eubacteriales</taxon>
        <taxon>Oscillospiraceae</taxon>
        <taxon>Anaerotruncus</taxon>
    </lineage>
</organism>
<feature type="domain" description="XdhC Rossmann" evidence="2">
    <location>
        <begin position="186"/>
        <end position="328"/>
    </location>
</feature>
<dbReference type="Proteomes" id="UP000446866">
    <property type="component" value="Unassembled WGS sequence"/>
</dbReference>
<gene>
    <name evidence="3" type="ORF">D0435_00425</name>
</gene>
<keyword evidence="4" id="KW-1185">Reference proteome</keyword>
<dbReference type="InterPro" id="IPR052698">
    <property type="entry name" value="MoCofactor_Util/Proc"/>
</dbReference>
<evidence type="ECO:0000259" key="1">
    <source>
        <dbReference type="Pfam" id="PF02625"/>
    </source>
</evidence>
<dbReference type="Pfam" id="PF13478">
    <property type="entry name" value="XdhC_C"/>
    <property type="match status" value="1"/>
</dbReference>
<dbReference type="Pfam" id="PF02625">
    <property type="entry name" value="XdhC_CoxI"/>
    <property type="match status" value="1"/>
</dbReference>
<name>A0A845QF26_9FIRM</name>